<evidence type="ECO:0000313" key="4">
    <source>
        <dbReference type="Proteomes" id="UP001501147"/>
    </source>
</evidence>
<protein>
    <submittedName>
        <fullName evidence="3">Cytochrome P450</fullName>
    </submittedName>
</protein>
<dbReference type="EMBL" id="BAABJV010000021">
    <property type="protein sequence ID" value="GAA4793385.1"/>
    <property type="molecule type" value="Genomic_DNA"/>
</dbReference>
<evidence type="ECO:0000256" key="2">
    <source>
        <dbReference type="RuleBase" id="RU000461"/>
    </source>
</evidence>
<dbReference type="CDD" id="cd11029">
    <property type="entry name" value="CYP107-like"/>
    <property type="match status" value="1"/>
</dbReference>
<dbReference type="Proteomes" id="UP001501147">
    <property type="component" value="Unassembled WGS sequence"/>
</dbReference>
<gene>
    <name evidence="3" type="ORF">GCM10023329_52130</name>
</gene>
<dbReference type="PROSITE" id="PS00086">
    <property type="entry name" value="CYTOCHROME_P450"/>
    <property type="match status" value="1"/>
</dbReference>
<dbReference type="Gene3D" id="1.10.630.10">
    <property type="entry name" value="Cytochrome P450"/>
    <property type="match status" value="1"/>
</dbReference>
<keyword evidence="2" id="KW-0503">Monooxygenase</keyword>
<evidence type="ECO:0000256" key="1">
    <source>
        <dbReference type="ARBA" id="ARBA00010617"/>
    </source>
</evidence>
<evidence type="ECO:0000313" key="3">
    <source>
        <dbReference type="EMBL" id="GAA4793385.1"/>
    </source>
</evidence>
<sequence length="415" mass="45919">MDRSGQCPVIIDTDGSDIHGEITRIRARGPAAQVVLPGGVTAWSVTDGELIRSLLLDPRVSKDAYRHWPAWINGDIPRDWPLAIWVSVQNMVTAYGADHTRQRKPVASAFTRRRVAALRPRIQRIADDLLDALAAEPHGHPLDLRERFAHPLPNAVMCELFGIPEEYRAGLHRIIKGFFRTSASAEEAQANGYALYTTISDVLVHKREHPADDLTCDLIAVRDDDGAALTEKELADNLILLYTAGYETTVNLLDHAVHALLRHPDQLELVRQGRAGWDDVVEETLRHEPPGAHAILRYAVEDIDLGGIVIPEGDAIMISYAAAGRDPVRYGDTADRFDITRPDRRDHVSFGHGVHHCLGAPLARLEASIALSSLFERFPGMALAHPERPAEPQRSFISNGHRALEVVLDRRAAPV</sequence>
<dbReference type="Pfam" id="PF00067">
    <property type="entry name" value="p450"/>
    <property type="match status" value="1"/>
</dbReference>
<dbReference type="PANTHER" id="PTHR46696">
    <property type="entry name" value="P450, PUTATIVE (EUROFUNG)-RELATED"/>
    <property type="match status" value="1"/>
</dbReference>
<dbReference type="InterPro" id="IPR001128">
    <property type="entry name" value="Cyt_P450"/>
</dbReference>
<dbReference type="SUPFAM" id="SSF48264">
    <property type="entry name" value="Cytochrome P450"/>
    <property type="match status" value="1"/>
</dbReference>
<dbReference type="PRINTS" id="PR00385">
    <property type="entry name" value="P450"/>
</dbReference>
<proteinExistence type="inferred from homology"/>
<dbReference type="PRINTS" id="PR00359">
    <property type="entry name" value="BP450"/>
</dbReference>
<accession>A0ABP9BFI7</accession>
<keyword evidence="2" id="KW-0560">Oxidoreductase</keyword>
<comment type="caution">
    <text evidence="3">The sequence shown here is derived from an EMBL/GenBank/DDBJ whole genome shotgun (WGS) entry which is preliminary data.</text>
</comment>
<keyword evidence="2" id="KW-0349">Heme</keyword>
<dbReference type="InterPro" id="IPR017972">
    <property type="entry name" value="Cyt_P450_CS"/>
</dbReference>
<comment type="similarity">
    <text evidence="1 2">Belongs to the cytochrome P450 family.</text>
</comment>
<keyword evidence="4" id="KW-1185">Reference proteome</keyword>
<organism evidence="3 4">
    <name type="scientific">Streptomyces sanyensis</name>
    <dbReference type="NCBI Taxonomy" id="568869"/>
    <lineage>
        <taxon>Bacteria</taxon>
        <taxon>Bacillati</taxon>
        <taxon>Actinomycetota</taxon>
        <taxon>Actinomycetes</taxon>
        <taxon>Kitasatosporales</taxon>
        <taxon>Streptomycetaceae</taxon>
        <taxon>Streptomyces</taxon>
    </lineage>
</organism>
<keyword evidence="2" id="KW-0479">Metal-binding</keyword>
<keyword evidence="2" id="KW-0408">Iron</keyword>
<dbReference type="InterPro" id="IPR002397">
    <property type="entry name" value="Cyt_P450_B"/>
</dbReference>
<dbReference type="PANTHER" id="PTHR46696:SF1">
    <property type="entry name" value="CYTOCHROME P450 YJIB-RELATED"/>
    <property type="match status" value="1"/>
</dbReference>
<dbReference type="InterPro" id="IPR036396">
    <property type="entry name" value="Cyt_P450_sf"/>
</dbReference>
<dbReference type="RefSeq" id="WP_345615921.1">
    <property type="nucleotide sequence ID" value="NZ_BAABJV010000021.1"/>
</dbReference>
<reference evidence="4" key="1">
    <citation type="journal article" date="2019" name="Int. J. Syst. Evol. Microbiol.">
        <title>The Global Catalogue of Microorganisms (GCM) 10K type strain sequencing project: providing services to taxonomists for standard genome sequencing and annotation.</title>
        <authorList>
            <consortium name="The Broad Institute Genomics Platform"/>
            <consortium name="The Broad Institute Genome Sequencing Center for Infectious Disease"/>
            <person name="Wu L."/>
            <person name="Ma J."/>
        </authorList>
    </citation>
    <scope>NUCLEOTIDE SEQUENCE [LARGE SCALE GENOMIC DNA]</scope>
    <source>
        <strain evidence="4">JCM 18324</strain>
    </source>
</reference>
<name>A0ABP9BFI7_9ACTN</name>